<proteinExistence type="predicted"/>
<evidence type="ECO:0000313" key="2">
    <source>
        <dbReference type="EMBL" id="MCD9646276.1"/>
    </source>
</evidence>
<gene>
    <name evidence="2" type="ORF">HAX54_035997</name>
</gene>
<name>A0ABS8VIV0_DATST</name>
<evidence type="ECO:0000313" key="3">
    <source>
        <dbReference type="Proteomes" id="UP000823775"/>
    </source>
</evidence>
<feature type="region of interest" description="Disordered" evidence="1">
    <location>
        <begin position="44"/>
        <end position="64"/>
    </location>
</feature>
<accession>A0ABS8VIV0</accession>
<protein>
    <submittedName>
        <fullName evidence="2">Uncharacterized protein</fullName>
    </submittedName>
</protein>
<reference evidence="2 3" key="1">
    <citation type="journal article" date="2021" name="BMC Genomics">
        <title>Datura genome reveals duplications of psychoactive alkaloid biosynthetic genes and high mutation rate following tissue culture.</title>
        <authorList>
            <person name="Rajewski A."/>
            <person name="Carter-House D."/>
            <person name="Stajich J."/>
            <person name="Litt A."/>
        </authorList>
    </citation>
    <scope>NUCLEOTIDE SEQUENCE [LARGE SCALE GENOMIC DNA]</scope>
    <source>
        <strain evidence="2">AR-01</strain>
    </source>
</reference>
<evidence type="ECO:0000256" key="1">
    <source>
        <dbReference type="SAM" id="MobiDB-lite"/>
    </source>
</evidence>
<comment type="caution">
    <text evidence="2">The sequence shown here is derived from an EMBL/GenBank/DDBJ whole genome shotgun (WGS) entry which is preliminary data.</text>
</comment>
<feature type="compositionally biased region" description="Basic and acidic residues" evidence="1">
    <location>
        <begin position="52"/>
        <end position="62"/>
    </location>
</feature>
<sequence>MISSLIEAQRCGTEEIDRLTLLLAQKEADLALLNIEQACQGTGVEPNAGMERQNENSYDAKRGKSKVRKRGFGIGIGICRGKVIGNSWKELKGDRTHMGKVLIHEFVIIKKEKIDAA</sequence>
<dbReference type="Proteomes" id="UP000823775">
    <property type="component" value="Unassembled WGS sequence"/>
</dbReference>
<organism evidence="2 3">
    <name type="scientific">Datura stramonium</name>
    <name type="common">Jimsonweed</name>
    <name type="synonym">Common thornapple</name>
    <dbReference type="NCBI Taxonomy" id="4076"/>
    <lineage>
        <taxon>Eukaryota</taxon>
        <taxon>Viridiplantae</taxon>
        <taxon>Streptophyta</taxon>
        <taxon>Embryophyta</taxon>
        <taxon>Tracheophyta</taxon>
        <taxon>Spermatophyta</taxon>
        <taxon>Magnoliopsida</taxon>
        <taxon>eudicotyledons</taxon>
        <taxon>Gunneridae</taxon>
        <taxon>Pentapetalae</taxon>
        <taxon>asterids</taxon>
        <taxon>lamiids</taxon>
        <taxon>Solanales</taxon>
        <taxon>Solanaceae</taxon>
        <taxon>Solanoideae</taxon>
        <taxon>Datureae</taxon>
        <taxon>Datura</taxon>
    </lineage>
</organism>
<dbReference type="EMBL" id="JACEIK010004736">
    <property type="protein sequence ID" value="MCD9646276.1"/>
    <property type="molecule type" value="Genomic_DNA"/>
</dbReference>
<keyword evidence="3" id="KW-1185">Reference proteome</keyword>